<name>A0A1V9XKV8_9ACAR</name>
<sequence>MAAPTPVSALEF</sequence>
<evidence type="ECO:0000313" key="1">
    <source>
        <dbReference type="EMBL" id="OQR74174.1"/>
    </source>
</evidence>
<dbReference type="Proteomes" id="UP000192247">
    <property type="component" value="Unassembled WGS sequence"/>
</dbReference>
<accession>A0A1V9XKV8</accession>
<reference evidence="1 2" key="1">
    <citation type="journal article" date="2017" name="Gigascience">
        <title>Draft genome of the honey bee ectoparasitic mite, Tropilaelaps mercedesae, is shaped by the parasitic life history.</title>
        <authorList>
            <person name="Dong X."/>
            <person name="Armstrong S.D."/>
            <person name="Xia D."/>
            <person name="Makepeace B.L."/>
            <person name="Darby A.C."/>
            <person name="Kadowaki T."/>
        </authorList>
    </citation>
    <scope>NUCLEOTIDE SEQUENCE [LARGE SCALE GENOMIC DNA]</scope>
    <source>
        <strain evidence="1">Wuxi-XJTLU</strain>
    </source>
</reference>
<gene>
    <name evidence="1" type="ORF">BIW11_03459</name>
</gene>
<comment type="caution">
    <text evidence="1">The sequence shown here is derived from an EMBL/GenBank/DDBJ whole genome shotgun (WGS) entry which is preliminary data.</text>
</comment>
<protein>
    <submittedName>
        <fullName evidence="1">Uncharacterized protein</fullName>
    </submittedName>
</protein>
<proteinExistence type="predicted"/>
<organism evidence="1 2">
    <name type="scientific">Tropilaelaps mercedesae</name>
    <dbReference type="NCBI Taxonomy" id="418985"/>
    <lineage>
        <taxon>Eukaryota</taxon>
        <taxon>Metazoa</taxon>
        <taxon>Ecdysozoa</taxon>
        <taxon>Arthropoda</taxon>
        <taxon>Chelicerata</taxon>
        <taxon>Arachnida</taxon>
        <taxon>Acari</taxon>
        <taxon>Parasitiformes</taxon>
        <taxon>Mesostigmata</taxon>
        <taxon>Gamasina</taxon>
        <taxon>Dermanyssoidea</taxon>
        <taxon>Laelapidae</taxon>
        <taxon>Tropilaelaps</taxon>
    </lineage>
</organism>
<dbReference type="InParanoid" id="A0A1V9XKV8"/>
<evidence type="ECO:0000313" key="2">
    <source>
        <dbReference type="Proteomes" id="UP000192247"/>
    </source>
</evidence>
<dbReference type="EMBL" id="MNPL01008555">
    <property type="protein sequence ID" value="OQR74174.1"/>
    <property type="molecule type" value="Genomic_DNA"/>
</dbReference>
<keyword evidence="2" id="KW-1185">Reference proteome</keyword>